<dbReference type="InterPro" id="IPR011515">
    <property type="entry name" value="Shugoshin_C"/>
</dbReference>
<feature type="compositionally biased region" description="Basic and acidic residues" evidence="3">
    <location>
        <begin position="493"/>
        <end position="505"/>
    </location>
</feature>
<feature type="compositionally biased region" description="Acidic residues" evidence="3">
    <location>
        <begin position="801"/>
        <end position="834"/>
    </location>
</feature>
<dbReference type="AlphaFoldDB" id="A0AAN6GTC0"/>
<gene>
    <name evidence="5" type="ORF">OC846_001684</name>
</gene>
<evidence type="ECO:0000313" key="6">
    <source>
        <dbReference type="Proteomes" id="UP001176517"/>
    </source>
</evidence>
<feature type="compositionally biased region" description="Polar residues" evidence="3">
    <location>
        <begin position="592"/>
        <end position="610"/>
    </location>
</feature>
<feature type="compositionally biased region" description="Low complexity" evidence="3">
    <location>
        <begin position="700"/>
        <end position="719"/>
    </location>
</feature>
<feature type="domain" description="Shugoshin C-terminal" evidence="4">
    <location>
        <begin position="558"/>
        <end position="580"/>
    </location>
</feature>
<evidence type="ECO:0000313" key="5">
    <source>
        <dbReference type="EMBL" id="KAK0555524.1"/>
    </source>
</evidence>
<feature type="region of interest" description="Disordered" evidence="3">
    <location>
        <begin position="232"/>
        <end position="469"/>
    </location>
</feature>
<feature type="domain" description="Shugoshin C-terminal" evidence="4">
    <location>
        <begin position="334"/>
        <end position="357"/>
    </location>
</feature>
<dbReference type="Pfam" id="PF07557">
    <property type="entry name" value="Shugoshin_C"/>
    <property type="match status" value="2"/>
</dbReference>
<feature type="compositionally biased region" description="Low complexity" evidence="3">
    <location>
        <begin position="360"/>
        <end position="382"/>
    </location>
</feature>
<feature type="compositionally biased region" description="Low complexity" evidence="3">
    <location>
        <begin position="390"/>
        <end position="406"/>
    </location>
</feature>
<evidence type="ECO:0000256" key="1">
    <source>
        <dbReference type="ARBA" id="ARBA00010845"/>
    </source>
</evidence>
<protein>
    <recommendedName>
        <fullName evidence="4">Shugoshin C-terminal domain-containing protein</fullName>
    </recommendedName>
</protein>
<keyword evidence="6" id="KW-1185">Reference proteome</keyword>
<accession>A0AAN6GTC0</accession>
<dbReference type="Proteomes" id="UP001176517">
    <property type="component" value="Unassembled WGS sequence"/>
</dbReference>
<dbReference type="GO" id="GO:0000775">
    <property type="term" value="C:chromosome, centromeric region"/>
    <property type="evidence" value="ECO:0007669"/>
    <property type="project" value="InterPro"/>
</dbReference>
<evidence type="ECO:0000256" key="3">
    <source>
        <dbReference type="SAM" id="MobiDB-lite"/>
    </source>
</evidence>
<feature type="compositionally biased region" description="Polar residues" evidence="3">
    <location>
        <begin position="232"/>
        <end position="241"/>
    </location>
</feature>
<feature type="compositionally biased region" description="Low complexity" evidence="3">
    <location>
        <begin position="775"/>
        <end position="790"/>
    </location>
</feature>
<feature type="region of interest" description="Disordered" evidence="3">
    <location>
        <begin position="104"/>
        <end position="180"/>
    </location>
</feature>
<feature type="compositionally biased region" description="Basic and acidic residues" evidence="3">
    <location>
        <begin position="835"/>
        <end position="848"/>
    </location>
</feature>
<proteinExistence type="inferred from homology"/>
<evidence type="ECO:0000256" key="2">
    <source>
        <dbReference type="ARBA" id="ARBA00022829"/>
    </source>
</evidence>
<comment type="similarity">
    <text evidence="1">Belongs to the shugoshin family.</text>
</comment>
<reference evidence="5" key="1">
    <citation type="journal article" date="2023" name="PhytoFront">
        <title>Draft Genome Resources of Seven Strains of Tilletia horrida, Causal Agent of Kernel Smut of Rice.</title>
        <authorList>
            <person name="Khanal S."/>
            <person name="Antony Babu S."/>
            <person name="Zhou X.G."/>
        </authorList>
    </citation>
    <scope>NUCLEOTIDE SEQUENCE</scope>
    <source>
        <strain evidence="5">TX6</strain>
    </source>
</reference>
<feature type="region of interest" description="Disordered" evidence="3">
    <location>
        <begin position="485"/>
        <end position="890"/>
    </location>
</feature>
<dbReference type="EMBL" id="JAPDMZ010000026">
    <property type="protein sequence ID" value="KAK0555524.1"/>
    <property type="molecule type" value="Genomic_DNA"/>
</dbReference>
<keyword evidence="2" id="KW-0159">Chromosome partition</keyword>
<feature type="compositionally biased region" description="Basic and acidic residues" evidence="3">
    <location>
        <begin position="310"/>
        <end position="335"/>
    </location>
</feature>
<name>A0AAN6GTC0_9BASI</name>
<evidence type="ECO:0000259" key="4">
    <source>
        <dbReference type="Pfam" id="PF07557"/>
    </source>
</evidence>
<organism evidence="5 6">
    <name type="scientific">Tilletia horrida</name>
    <dbReference type="NCBI Taxonomy" id="155126"/>
    <lineage>
        <taxon>Eukaryota</taxon>
        <taxon>Fungi</taxon>
        <taxon>Dikarya</taxon>
        <taxon>Basidiomycota</taxon>
        <taxon>Ustilaginomycotina</taxon>
        <taxon>Exobasidiomycetes</taxon>
        <taxon>Tilletiales</taxon>
        <taxon>Tilletiaceae</taxon>
        <taxon>Tilletia</taxon>
    </lineage>
</organism>
<feature type="compositionally biased region" description="Low complexity" evidence="3">
    <location>
        <begin position="736"/>
        <end position="751"/>
    </location>
</feature>
<feature type="compositionally biased region" description="Acidic residues" evidence="3">
    <location>
        <begin position="853"/>
        <end position="874"/>
    </location>
</feature>
<dbReference type="GO" id="GO:0005634">
    <property type="term" value="C:nucleus"/>
    <property type="evidence" value="ECO:0007669"/>
    <property type="project" value="InterPro"/>
</dbReference>
<feature type="compositionally biased region" description="Low complexity" evidence="3">
    <location>
        <begin position="519"/>
        <end position="535"/>
    </location>
</feature>
<feature type="compositionally biased region" description="Polar residues" evidence="3">
    <location>
        <begin position="280"/>
        <end position="303"/>
    </location>
</feature>
<feature type="compositionally biased region" description="Low complexity" evidence="3">
    <location>
        <begin position="433"/>
        <end position="446"/>
    </location>
</feature>
<feature type="compositionally biased region" description="Polar residues" evidence="3">
    <location>
        <begin position="637"/>
        <end position="653"/>
    </location>
</feature>
<dbReference type="GO" id="GO:0045132">
    <property type="term" value="P:meiotic chromosome segregation"/>
    <property type="evidence" value="ECO:0007669"/>
    <property type="project" value="InterPro"/>
</dbReference>
<sequence length="948" mass="100659">MFGQQRIRHLEDQVTALEEKITIQAAAKTKAEARSMQLEHELACIRIAFEFLSNTVTGNHRHTQSTSRDDFFQRVMPQPPPLPAAPVHGKSNLVKPLATEVPATITKNVSRPPSYSLGMVKEEHPSDQSPPSSPERNPRSHFVFGSHLGGVDESAAYLYPPLPSPTPTDNSSAPSPVRTPDLDFPIALPLNLHGQGSGPLAGLNIHIETIEGQEQNFFQRVQIFNRPHLTRSDSASWSVNTPRDPGTSFESSHRAKTPTGTSGASEPGSATPRGQHLPLQVQQSRSFEQVQSTAKALATITQQDPDENDIDKSDPKLKNLQDNEHEDTSEAESGRPTRRARSSVNYALPKLNTKMRKPDSTSTASEPSSRPSTTPRPSESASLSEKTAKRTLAATALKTAALTAVAQHKRKSSGNSPSLHPEAFPQHQRARSRSSSSDVSIMSFTSGSSGTPILRSPAMAGSADEKGKWTPSIATSATLSAAAAKLDSAVAMRKQDSEGTEKGEEAINGEAEPDRSGGSTTIVPTETSSSSSSNPPSDPPGPQSAELTSETSAGAGPRPTRRSSAAVNYALPKLNTKMRKPDPENSDAGTRPKSTNATGSRSTKKPSQPSKDTHHPADESSDGESVTSERRDAGGRESTSAGVSANMAHYSNRTLRKSTIAPVSYALPKLNTKMRKPDEPQPEAGSATTESPKRKMARKAVSSGSLNTSTSAESSAAASGPIPIKLTTRSLGRTTGASALAGPSALLPSPSIFAPHSPRTSLHAMLTHPPRERSGSSTSSGSTVRGGNSRMEAVWSSHEEQQEDEDEDEEDDDDDDDDDDEAGPEDDVKEDEDEVEHHASLRADRDDQSSSESESDEDEGGGDADGEGEIDGDWYDDRMDPYRFSSDLPSSAIRGEIKTGSSSLLTAAHADSSVADAESNAAEVSGCAVGSASFDSNLSAYDSTVTYG</sequence>
<comment type="caution">
    <text evidence="5">The sequence shown here is derived from an EMBL/GenBank/DDBJ whole genome shotgun (WGS) entry which is preliminary data.</text>
</comment>